<dbReference type="Pfam" id="PF04011">
    <property type="entry name" value="LemA"/>
    <property type="match status" value="1"/>
</dbReference>
<dbReference type="Gene3D" id="1.20.1440.20">
    <property type="entry name" value="LemA-like domain"/>
    <property type="match status" value="1"/>
</dbReference>
<comment type="subcellular location">
    <subcellularLocation>
        <location evidence="1">Membrane</location>
        <topology evidence="1">Single-pass membrane protein</topology>
    </subcellularLocation>
</comment>
<evidence type="ECO:0000256" key="6">
    <source>
        <dbReference type="SAM" id="Phobius"/>
    </source>
</evidence>
<dbReference type="EMBL" id="LFNG01000018">
    <property type="protein sequence ID" value="KMQ70467.1"/>
    <property type="molecule type" value="Genomic_DNA"/>
</dbReference>
<sequence length="185" mass="20993">MTTIIIFGAPILLLTIYYFNHLIRRKNEVDNASGSINVMLKNRYDLIPNLVDTVKNYMTYESQILDKLTMMRTQALSSDTSDVEKMKLNNDIGGALKQIMVSVENYPDLKASNNFLQLQESWADIEDRISASRRFFNNAVTDYNNAVASFPGNIFAGMMGYKTKSTFETLTEESQNLKAKDLFVG</sequence>
<evidence type="ECO:0000256" key="3">
    <source>
        <dbReference type="ARBA" id="ARBA00022692"/>
    </source>
</evidence>
<evidence type="ECO:0000256" key="1">
    <source>
        <dbReference type="ARBA" id="ARBA00004167"/>
    </source>
</evidence>
<dbReference type="RefSeq" id="WP_048500329.1">
    <property type="nucleotide sequence ID" value="NZ_LFNG01000018.1"/>
</dbReference>
<keyword evidence="4 6" id="KW-1133">Transmembrane helix</keyword>
<dbReference type="PANTHER" id="PTHR34478:SF1">
    <property type="entry name" value="PROTEIN LEMA"/>
    <property type="match status" value="1"/>
</dbReference>
<reference evidence="7 8" key="1">
    <citation type="journal article" date="2004" name="Int. J. Syst. Evol. Microbiol.">
        <title>Kaistella koreensis gen. nov., sp. nov., a novel member of the Chryseobacterium-Bergeyella-Riemerella branch.</title>
        <authorList>
            <person name="Kim M.K."/>
            <person name="Im W.T."/>
            <person name="Shin Y.K."/>
            <person name="Lim J.H."/>
            <person name="Kim S.H."/>
            <person name="Lee B.C."/>
            <person name="Park M.Y."/>
            <person name="Lee K.Y."/>
            <person name="Lee S.T."/>
        </authorList>
    </citation>
    <scope>NUCLEOTIDE SEQUENCE [LARGE SCALE GENOMIC DNA]</scope>
    <source>
        <strain evidence="7 8">CCUG 49689</strain>
    </source>
</reference>
<dbReference type="GO" id="GO:0016020">
    <property type="term" value="C:membrane"/>
    <property type="evidence" value="ECO:0007669"/>
    <property type="project" value="UniProtKB-SubCell"/>
</dbReference>
<proteinExistence type="inferred from homology"/>
<keyword evidence="5 6" id="KW-0472">Membrane</keyword>
<evidence type="ECO:0000313" key="7">
    <source>
        <dbReference type="EMBL" id="KMQ70467.1"/>
    </source>
</evidence>
<accession>A0A0J7IWY0</accession>
<keyword evidence="3 6" id="KW-0812">Transmembrane</keyword>
<dbReference type="AlphaFoldDB" id="A0A0J7IWY0"/>
<name>A0A0J7IWY0_9FLAO</name>
<dbReference type="PANTHER" id="PTHR34478">
    <property type="entry name" value="PROTEIN LEMA"/>
    <property type="match status" value="1"/>
</dbReference>
<dbReference type="OrthoDB" id="9804152at2"/>
<protein>
    <submittedName>
        <fullName evidence="7">LemA family protein</fullName>
    </submittedName>
</protein>
<dbReference type="InterPro" id="IPR007156">
    <property type="entry name" value="MamQ_LemA"/>
</dbReference>
<evidence type="ECO:0000256" key="4">
    <source>
        <dbReference type="ARBA" id="ARBA00022989"/>
    </source>
</evidence>
<dbReference type="SUPFAM" id="SSF140478">
    <property type="entry name" value="LemA-like"/>
    <property type="match status" value="1"/>
</dbReference>
<evidence type="ECO:0000256" key="2">
    <source>
        <dbReference type="ARBA" id="ARBA00008854"/>
    </source>
</evidence>
<dbReference type="InterPro" id="IPR023353">
    <property type="entry name" value="LemA-like_dom_sf"/>
</dbReference>
<dbReference type="PATRIC" id="fig|1304281.5.peg.2629"/>
<evidence type="ECO:0000313" key="8">
    <source>
        <dbReference type="Proteomes" id="UP000035900"/>
    </source>
</evidence>
<dbReference type="Proteomes" id="UP000035900">
    <property type="component" value="Unassembled WGS sequence"/>
</dbReference>
<dbReference type="STRING" id="1304281.ACM44_12200"/>
<feature type="transmembrane region" description="Helical" evidence="6">
    <location>
        <begin position="6"/>
        <end position="23"/>
    </location>
</feature>
<comment type="caution">
    <text evidence="7">The sequence shown here is derived from an EMBL/GenBank/DDBJ whole genome shotgun (WGS) entry which is preliminary data.</text>
</comment>
<evidence type="ECO:0000256" key="5">
    <source>
        <dbReference type="ARBA" id="ARBA00023136"/>
    </source>
</evidence>
<keyword evidence="8" id="KW-1185">Reference proteome</keyword>
<gene>
    <name evidence="7" type="ORF">ACM44_12200</name>
</gene>
<organism evidence="7 8">
    <name type="scientific">Chryseobacterium koreense CCUG 49689</name>
    <dbReference type="NCBI Taxonomy" id="1304281"/>
    <lineage>
        <taxon>Bacteria</taxon>
        <taxon>Pseudomonadati</taxon>
        <taxon>Bacteroidota</taxon>
        <taxon>Flavobacteriia</taxon>
        <taxon>Flavobacteriales</taxon>
        <taxon>Weeksellaceae</taxon>
        <taxon>Chryseobacterium group</taxon>
        <taxon>Chryseobacterium</taxon>
    </lineage>
</organism>
<comment type="similarity">
    <text evidence="2">Belongs to the LemA family.</text>
</comment>